<dbReference type="Pfam" id="PF09250">
    <property type="entry name" value="Prim-Pol"/>
    <property type="match status" value="1"/>
</dbReference>
<feature type="region of interest" description="Disordered" evidence="1">
    <location>
        <begin position="554"/>
        <end position="584"/>
    </location>
</feature>
<gene>
    <name evidence="3" type="ORF">AVDCRST_MAG84-1996</name>
</gene>
<organism evidence="3">
    <name type="scientific">uncultured Microcoleus sp</name>
    <dbReference type="NCBI Taxonomy" id="259945"/>
    <lineage>
        <taxon>Bacteria</taxon>
        <taxon>Bacillati</taxon>
        <taxon>Cyanobacteriota</taxon>
        <taxon>Cyanophyceae</taxon>
        <taxon>Oscillatoriophycideae</taxon>
        <taxon>Oscillatoriales</taxon>
        <taxon>Microcoleaceae</taxon>
        <taxon>Microcoleus</taxon>
        <taxon>environmental samples</taxon>
    </lineage>
</organism>
<evidence type="ECO:0000313" key="3">
    <source>
        <dbReference type="EMBL" id="CAA9333587.1"/>
    </source>
</evidence>
<feature type="domain" description="DNA primase/polymerase bifunctional N-terminal" evidence="2">
    <location>
        <begin position="21"/>
        <end position="184"/>
    </location>
</feature>
<dbReference type="InterPro" id="IPR015330">
    <property type="entry name" value="DNA_primase/pol_bifunc_N"/>
</dbReference>
<proteinExistence type="predicted"/>
<protein>
    <recommendedName>
        <fullName evidence="2">DNA primase/polymerase bifunctional N-terminal domain-containing protein</fullName>
    </recommendedName>
</protein>
<dbReference type="CDD" id="cd04859">
    <property type="entry name" value="Prim_Pol"/>
    <property type="match status" value="1"/>
</dbReference>
<sequence>MTSVFDLPYLDQLSQVSSFDLSKIPDLWPLVPVVGKQPYQKNWVNKQCDRSEILAELETGKATGVGLKLGNGLLAVDIDGESATKLLLKLSGQNTLPVTTAWTSGRPGRRQYLLSVEERNWLRCRNLRIGTGIVGDDGKEECLEFRWLGTQSVLPPSIHPLTKKPYTWINNPLETPPALAPEWLISLCENWHTEYVSEDEIDLVRFPARLFSHFGRQLSLWLLARRFDNSREKHGGKNFGSGIGSFTLLAATRILGKSEGHIRRLLREAKASGLIRRYNQSYGRITVYYSSLERAIAIAGLDQLGPLAAINIDDLRNLHIIATEVEAQHLQRASFYQQRQEETQQIKVQDSNPEQPTTQMVAPITLLTCDKLARVSRKSDRFIFCEPGFRFYGGSQAAIAQSRGLSAETVSRHLSNRYRLEASPVRGFRRDLPPIIKKQLVERVPHLKNMPPKICLEEGLFLMGGDWWEPHCNVYLLNHRLVSARRRRSHLEGVTEKREWDDKQDLCLKTTATPISEDKFLLSISSKNCFSTEIKEIETGLPEFKKWGKTYREGSPLNWNTGEPNLKSLQPKSRQKNQDKEKQK</sequence>
<evidence type="ECO:0000259" key="2">
    <source>
        <dbReference type="SMART" id="SM00943"/>
    </source>
</evidence>
<name>A0A6J4LKX2_9CYAN</name>
<accession>A0A6J4LKX2</accession>
<dbReference type="EMBL" id="CADCTZ010000331">
    <property type="protein sequence ID" value="CAA9333587.1"/>
    <property type="molecule type" value="Genomic_DNA"/>
</dbReference>
<reference evidence="3" key="1">
    <citation type="submission" date="2020-02" db="EMBL/GenBank/DDBJ databases">
        <authorList>
            <person name="Meier V. D."/>
        </authorList>
    </citation>
    <scope>NUCLEOTIDE SEQUENCE</scope>
    <source>
        <strain evidence="3">AVDCRST_MAG84</strain>
    </source>
</reference>
<dbReference type="AlphaFoldDB" id="A0A6J4LKX2"/>
<dbReference type="SMART" id="SM00943">
    <property type="entry name" value="Prim-Pol"/>
    <property type="match status" value="1"/>
</dbReference>
<feature type="compositionally biased region" description="Polar residues" evidence="1">
    <location>
        <begin position="557"/>
        <end position="572"/>
    </location>
</feature>
<evidence type="ECO:0000256" key="1">
    <source>
        <dbReference type="SAM" id="MobiDB-lite"/>
    </source>
</evidence>